<dbReference type="Pfam" id="PF08238">
    <property type="entry name" value="Sel1"/>
    <property type="match status" value="3"/>
</dbReference>
<dbReference type="PANTHER" id="PTHR11102">
    <property type="entry name" value="SEL-1-LIKE PROTEIN"/>
    <property type="match status" value="1"/>
</dbReference>
<dbReference type="Gene3D" id="1.25.40.10">
    <property type="entry name" value="Tetratricopeptide repeat domain"/>
    <property type="match status" value="1"/>
</dbReference>
<dbReference type="EMBL" id="NMYC01000005">
    <property type="protein sequence ID" value="PLS26650.1"/>
    <property type="molecule type" value="Genomic_DNA"/>
</dbReference>
<evidence type="ECO:0008006" key="3">
    <source>
        <dbReference type="Google" id="ProtNLM"/>
    </source>
</evidence>
<sequence>MERNDDLNCPYYLRHDRMPNIGSGRVRPHMPILRYDDLYYSFTDLVIGPVLPTVQLTLPSFAKDRSGTPYVCERRLTGFYPQNDGPDDVVSIEPVPICYRTVMDTTLMPYEQWVREYRDLPGTPFYSSTYDDDDYCKRASRYDPDGVEAWGHAMFYLEEAMRVHADRFGTTESLSDWERKQHHDCLKLAEILFRHAAGRGNARAWLALGRIYHDDPNHGDYFDSCYTAHIKGRPPIVEQPPIPERARICFERAAALGDAEALAFLGDLRLEGQTCKRDVRRAFALYEEAYARGGEDGQVRYAKAAAALRLARCYKHGIGCAIDRAKARALFRCAKDGLADIATKHPWWYRDAHREAEKEASTLTNPTKRPAERTVDDAGAIDNVSYAAITQYLPTLERTDDFGTFVDMFWFSYNDDVDRFMDAVAQFADEHPELGAADYLGFLEASFLSAPLDCVDPADCDARTVFLMIFYGVRQERFCAGLLDSLLRAGTVQRWLSRLTQLDDERMSA</sequence>
<keyword evidence="2" id="KW-1185">Reference proteome</keyword>
<name>A0A2N5IXH0_9BIFI</name>
<dbReference type="SMART" id="SM00671">
    <property type="entry name" value="SEL1"/>
    <property type="match status" value="2"/>
</dbReference>
<dbReference type="InterPro" id="IPR045425">
    <property type="entry name" value="DUF6508"/>
</dbReference>
<protein>
    <recommendedName>
        <fullName evidence="3">TPR repeat protein</fullName>
    </recommendedName>
</protein>
<dbReference type="RefSeq" id="WP_101671354.1">
    <property type="nucleotide sequence ID" value="NZ_NMYC01000005.1"/>
</dbReference>
<dbReference type="AlphaFoldDB" id="A0A2N5IXH0"/>
<accession>A0A2N5IXH0</accession>
<dbReference type="InterPro" id="IPR006597">
    <property type="entry name" value="Sel1-like"/>
</dbReference>
<comment type="caution">
    <text evidence="1">The sequence shown here is derived from an EMBL/GenBank/DDBJ whole genome shotgun (WGS) entry which is preliminary data.</text>
</comment>
<proteinExistence type="predicted"/>
<organism evidence="1 2">
    <name type="scientific">Bifidobacterium anseris</name>
    <dbReference type="NCBI Taxonomy" id="2020963"/>
    <lineage>
        <taxon>Bacteria</taxon>
        <taxon>Bacillati</taxon>
        <taxon>Actinomycetota</taxon>
        <taxon>Actinomycetes</taxon>
        <taxon>Bifidobacteriales</taxon>
        <taxon>Bifidobacteriaceae</taxon>
        <taxon>Bifidobacterium</taxon>
    </lineage>
</organism>
<reference evidence="1 2" key="1">
    <citation type="submission" date="2017-07" db="EMBL/GenBank/DDBJ databases">
        <title>Bifidobacterium novel species.</title>
        <authorList>
            <person name="Lugli G.A."/>
            <person name="Milani C."/>
            <person name="Duranti S."/>
            <person name="Mangifesta M."/>
        </authorList>
    </citation>
    <scope>NUCLEOTIDE SEQUENCE [LARGE SCALE GENOMIC DNA]</scope>
    <source>
        <strain evidence="2">Goo31D</strain>
    </source>
</reference>
<dbReference type="Proteomes" id="UP000234935">
    <property type="component" value="Unassembled WGS sequence"/>
</dbReference>
<evidence type="ECO:0000313" key="1">
    <source>
        <dbReference type="EMBL" id="PLS26650.1"/>
    </source>
</evidence>
<evidence type="ECO:0000313" key="2">
    <source>
        <dbReference type="Proteomes" id="UP000234935"/>
    </source>
</evidence>
<dbReference type="SUPFAM" id="SSF81901">
    <property type="entry name" value="HCP-like"/>
    <property type="match status" value="1"/>
</dbReference>
<gene>
    <name evidence="1" type="ORF">CGZ88_1135</name>
</gene>
<dbReference type="PANTHER" id="PTHR11102:SF160">
    <property type="entry name" value="ERAD-ASSOCIATED E3 UBIQUITIN-PROTEIN LIGASE COMPONENT HRD3"/>
    <property type="match status" value="1"/>
</dbReference>
<dbReference type="InterPro" id="IPR050767">
    <property type="entry name" value="Sel1_AlgK"/>
</dbReference>
<dbReference type="OrthoDB" id="3174934at2"/>
<dbReference type="InterPro" id="IPR011990">
    <property type="entry name" value="TPR-like_helical_dom_sf"/>
</dbReference>
<dbReference type="Pfam" id="PF20118">
    <property type="entry name" value="DUF6508"/>
    <property type="match status" value="1"/>
</dbReference>